<feature type="transmembrane region" description="Helical" evidence="7">
    <location>
        <begin position="157"/>
        <end position="180"/>
    </location>
</feature>
<dbReference type="GO" id="GO:0048473">
    <property type="term" value="P:D-methionine transmembrane transport"/>
    <property type="evidence" value="ECO:0007669"/>
    <property type="project" value="TreeGrafter"/>
</dbReference>
<dbReference type="Pfam" id="PF00528">
    <property type="entry name" value="BPD_transp_1"/>
    <property type="match status" value="1"/>
</dbReference>
<evidence type="ECO:0000256" key="6">
    <source>
        <dbReference type="ARBA" id="ARBA00023136"/>
    </source>
</evidence>
<dbReference type="SUPFAM" id="SSF161098">
    <property type="entry name" value="MetI-like"/>
    <property type="match status" value="1"/>
</dbReference>
<evidence type="ECO:0000259" key="8">
    <source>
        <dbReference type="PROSITE" id="PS50928"/>
    </source>
</evidence>
<evidence type="ECO:0000256" key="3">
    <source>
        <dbReference type="ARBA" id="ARBA00022475"/>
    </source>
</evidence>
<feature type="domain" description="ABC transmembrane type-1" evidence="8">
    <location>
        <begin position="25"/>
        <end position="219"/>
    </location>
</feature>
<keyword evidence="6 7" id="KW-0472">Membrane</keyword>
<evidence type="ECO:0000256" key="4">
    <source>
        <dbReference type="ARBA" id="ARBA00022692"/>
    </source>
</evidence>
<comment type="caution">
    <text evidence="9">The sequence shown here is derived from an EMBL/GenBank/DDBJ whole genome shotgun (WGS) entry which is preliminary data.</text>
</comment>
<dbReference type="Gene3D" id="1.10.3720.10">
    <property type="entry name" value="MetI-like"/>
    <property type="match status" value="1"/>
</dbReference>
<keyword evidence="3" id="KW-1003">Cell membrane</keyword>
<feature type="transmembrane region" description="Helical" evidence="7">
    <location>
        <begin position="20"/>
        <end position="51"/>
    </location>
</feature>
<reference evidence="9" key="1">
    <citation type="submission" date="2020-07" db="EMBL/GenBank/DDBJ databases">
        <authorList>
            <person name="Pettersson B.M.F."/>
            <person name="Behra P.R.K."/>
            <person name="Ramesh M."/>
            <person name="Das S."/>
            <person name="Dasgupta S."/>
            <person name="Kirsebom L.A."/>
        </authorList>
    </citation>
    <scope>NUCLEOTIDE SEQUENCE</scope>
    <source>
        <strain evidence="9">DSM 44242</strain>
    </source>
</reference>
<keyword evidence="2 7" id="KW-0813">Transport</keyword>
<dbReference type="PANTHER" id="PTHR30450:SF1">
    <property type="entry name" value="D-METHIONINE TRANSPORT SYSTEM PERMEASE PROTEIN METI-RELATED"/>
    <property type="match status" value="1"/>
</dbReference>
<comment type="subcellular location">
    <subcellularLocation>
        <location evidence="1 7">Cell membrane</location>
        <topology evidence="1 7">Multi-pass membrane protein</topology>
    </subcellularLocation>
</comment>
<dbReference type="InterPro" id="IPR000515">
    <property type="entry name" value="MetI-like"/>
</dbReference>
<keyword evidence="12" id="KW-1185">Reference proteome</keyword>
<evidence type="ECO:0000256" key="2">
    <source>
        <dbReference type="ARBA" id="ARBA00022448"/>
    </source>
</evidence>
<dbReference type="AlphaFoldDB" id="A0AAW5T6A6"/>
<gene>
    <name evidence="10" type="ORF">ABFW12_15515</name>
    <name evidence="9" type="ORF">H5P34_20405</name>
</gene>
<dbReference type="InterPro" id="IPR051322">
    <property type="entry name" value="AA_ABC_Transporter_Permease"/>
</dbReference>
<evidence type="ECO:0000256" key="7">
    <source>
        <dbReference type="RuleBase" id="RU363032"/>
    </source>
</evidence>
<dbReference type="EMBL" id="JACKVC010000018">
    <property type="protein sequence ID" value="MCV7390429.1"/>
    <property type="molecule type" value="Genomic_DNA"/>
</dbReference>
<dbReference type="EMBL" id="JBDLOU010000029">
    <property type="protein sequence ID" value="MEX3739636.1"/>
    <property type="molecule type" value="Genomic_DNA"/>
</dbReference>
<dbReference type="RefSeq" id="WP_051577055.1">
    <property type="nucleotide sequence ID" value="NZ_JACKVC010000018.1"/>
</dbReference>
<keyword evidence="5 7" id="KW-1133">Transmembrane helix</keyword>
<dbReference type="InterPro" id="IPR035906">
    <property type="entry name" value="MetI-like_sf"/>
</dbReference>
<dbReference type="CDD" id="cd06261">
    <property type="entry name" value="TM_PBP2"/>
    <property type="match status" value="1"/>
</dbReference>
<feature type="transmembrane region" description="Helical" evidence="7">
    <location>
        <begin position="63"/>
        <end position="88"/>
    </location>
</feature>
<sequence>MSSVSLVALGSTPVGELPKVLWPALVDSVVMTGVSFVLSVLIGIPLALILVVSAPDGLRPSRLIYAALGWVVNVGRSLPFIILLIALIPVTRMLVGTAIGVAGALVPLTVGGAAYFARLAEAAIREVPRDVVDVALASGSTLWQTARKVLLPEALPGLLSAATVLAVGTLAFSAMAGAVGAGGLGDLAIAYGYLRFDNTVTFATVILLIVIVQVVQVCGDLAVRIASAHR</sequence>
<evidence type="ECO:0000256" key="5">
    <source>
        <dbReference type="ARBA" id="ARBA00022989"/>
    </source>
</evidence>
<evidence type="ECO:0000313" key="10">
    <source>
        <dbReference type="EMBL" id="MEX3739636.1"/>
    </source>
</evidence>
<evidence type="ECO:0000313" key="12">
    <source>
        <dbReference type="Proteomes" id="UP001558474"/>
    </source>
</evidence>
<dbReference type="GO" id="GO:0005886">
    <property type="term" value="C:plasma membrane"/>
    <property type="evidence" value="ECO:0007669"/>
    <property type="project" value="UniProtKB-SubCell"/>
</dbReference>
<proteinExistence type="inferred from homology"/>
<reference evidence="10 12" key="3">
    <citation type="submission" date="2024-04" db="EMBL/GenBank/DDBJ databases">
        <title>Genomic Markers of Mycobacteria.</title>
        <authorList>
            <person name="Soliman M.S."/>
            <person name="Elkholy A."/>
            <person name="Soliman N.S."/>
            <person name="Abbas A."/>
            <person name="Khayrat S."/>
            <person name="Shawky S."/>
        </authorList>
    </citation>
    <scope>NUCLEOTIDE SEQUENCE [LARGE SCALE GENOMIC DNA]</scope>
    <source>
        <strain evidence="10 12">Egy-CU-AM5</strain>
    </source>
</reference>
<comment type="similarity">
    <text evidence="7">Belongs to the binding-protein-dependent transport system permease family.</text>
</comment>
<feature type="transmembrane region" description="Helical" evidence="7">
    <location>
        <begin position="200"/>
        <end position="223"/>
    </location>
</feature>
<dbReference type="Proteomes" id="UP001558474">
    <property type="component" value="Unassembled WGS sequence"/>
</dbReference>
<accession>A0AAW5T6A6</accession>
<name>A0AAW5T6A6_9MYCO</name>
<organism evidence="9 11">
    <name type="scientific">Mycolicibacterium porcinum</name>
    <dbReference type="NCBI Taxonomy" id="39693"/>
    <lineage>
        <taxon>Bacteria</taxon>
        <taxon>Bacillati</taxon>
        <taxon>Actinomycetota</taxon>
        <taxon>Actinomycetes</taxon>
        <taxon>Mycobacteriales</taxon>
        <taxon>Mycobacteriaceae</taxon>
        <taxon>Mycolicibacterium</taxon>
    </lineage>
</organism>
<dbReference type="PANTHER" id="PTHR30450">
    <property type="entry name" value="ABC TRANSPORTER PERMEASE"/>
    <property type="match status" value="1"/>
</dbReference>
<dbReference type="PROSITE" id="PS50928">
    <property type="entry name" value="ABC_TM1"/>
    <property type="match status" value="1"/>
</dbReference>
<protein>
    <submittedName>
        <fullName evidence="9 10">ABC transporter permease</fullName>
    </submittedName>
</protein>
<reference evidence="9" key="2">
    <citation type="journal article" date="2022" name="BMC Genomics">
        <title>Comparative genome analysis of mycobacteria focusing on tRNA and non-coding RNA.</title>
        <authorList>
            <person name="Behra P.R.K."/>
            <person name="Pettersson B.M.F."/>
            <person name="Ramesh M."/>
            <person name="Das S."/>
            <person name="Dasgupta S."/>
            <person name="Kirsebom L.A."/>
        </authorList>
    </citation>
    <scope>NUCLEOTIDE SEQUENCE</scope>
    <source>
        <strain evidence="9">DSM 44242</strain>
    </source>
</reference>
<keyword evidence="4 7" id="KW-0812">Transmembrane</keyword>
<dbReference type="Proteomes" id="UP001141659">
    <property type="component" value="Unassembled WGS sequence"/>
</dbReference>
<evidence type="ECO:0000313" key="9">
    <source>
        <dbReference type="EMBL" id="MCV7390429.1"/>
    </source>
</evidence>
<feature type="transmembrane region" description="Helical" evidence="7">
    <location>
        <begin position="94"/>
        <end position="117"/>
    </location>
</feature>
<evidence type="ECO:0000256" key="1">
    <source>
        <dbReference type="ARBA" id="ARBA00004651"/>
    </source>
</evidence>
<evidence type="ECO:0000313" key="11">
    <source>
        <dbReference type="Proteomes" id="UP001141659"/>
    </source>
</evidence>